<reference evidence="2 3" key="1">
    <citation type="submission" date="2024-02" db="EMBL/GenBank/DDBJ databases">
        <authorList>
            <person name="Daric V."/>
            <person name="Darras S."/>
        </authorList>
    </citation>
    <scope>NUCLEOTIDE SEQUENCE [LARGE SCALE GENOMIC DNA]</scope>
</reference>
<evidence type="ECO:0000256" key="1">
    <source>
        <dbReference type="SAM" id="MobiDB-lite"/>
    </source>
</evidence>
<proteinExistence type="predicted"/>
<protein>
    <submittedName>
        <fullName evidence="2">Uncharacterized protein</fullName>
    </submittedName>
</protein>
<dbReference type="EMBL" id="CAWYQH010000035">
    <property type="protein sequence ID" value="CAK8676641.1"/>
    <property type="molecule type" value="Genomic_DNA"/>
</dbReference>
<dbReference type="Proteomes" id="UP001642483">
    <property type="component" value="Unassembled WGS sequence"/>
</dbReference>
<evidence type="ECO:0000313" key="2">
    <source>
        <dbReference type="EMBL" id="CAK8676641.1"/>
    </source>
</evidence>
<keyword evidence="3" id="KW-1185">Reference proteome</keyword>
<gene>
    <name evidence="2" type="ORF">CVLEPA_LOCUS6092</name>
</gene>
<sequence length="206" mass="24115">MKIPKSNPTLEELELSFFEQFKKVDSYLHYPEQETKIKFEKEGYRTCIDNRSSSNGWFVPTNGRRVQYGSPVTRFKYWKHPKQFCFILGVKRGSDSKIHYVSKMEGQPRLRVDPGDDPEDGVIVSQDRRVLQFVDKNIRVRYNGDYITTKGKELNLADRPSPQTAVWSLDVCSNNHYPRAPYNLRPRKRKRENSMLSEKSVKAAAY</sequence>
<accession>A0ABP0FD17</accession>
<comment type="caution">
    <text evidence="2">The sequence shown here is derived from an EMBL/GenBank/DDBJ whole genome shotgun (WGS) entry which is preliminary data.</text>
</comment>
<name>A0ABP0FD17_CLALP</name>
<feature type="region of interest" description="Disordered" evidence="1">
    <location>
        <begin position="180"/>
        <end position="206"/>
    </location>
</feature>
<organism evidence="2 3">
    <name type="scientific">Clavelina lepadiformis</name>
    <name type="common">Light-bulb sea squirt</name>
    <name type="synonym">Ascidia lepadiformis</name>
    <dbReference type="NCBI Taxonomy" id="159417"/>
    <lineage>
        <taxon>Eukaryota</taxon>
        <taxon>Metazoa</taxon>
        <taxon>Chordata</taxon>
        <taxon>Tunicata</taxon>
        <taxon>Ascidiacea</taxon>
        <taxon>Aplousobranchia</taxon>
        <taxon>Clavelinidae</taxon>
        <taxon>Clavelina</taxon>
    </lineage>
</organism>
<evidence type="ECO:0000313" key="3">
    <source>
        <dbReference type="Proteomes" id="UP001642483"/>
    </source>
</evidence>